<evidence type="ECO:0000313" key="2">
    <source>
        <dbReference type="EMBL" id="QTA84209.1"/>
    </source>
</evidence>
<accession>A0A975GJZ8</accession>
<feature type="compositionally biased region" description="Basic and acidic residues" evidence="1">
    <location>
        <begin position="34"/>
        <end position="47"/>
    </location>
</feature>
<dbReference type="Proteomes" id="UP000663722">
    <property type="component" value="Chromosome"/>
</dbReference>
<name>A0A975GJZ8_9BACT</name>
<proteinExistence type="predicted"/>
<evidence type="ECO:0000256" key="1">
    <source>
        <dbReference type="SAM" id="MobiDB-lite"/>
    </source>
</evidence>
<reference evidence="2" key="1">
    <citation type="journal article" date="2021" name="Microb. Physiol.">
        <title>Proteogenomic Insights into the Physiology of Marine, Sulfate-Reducing, Filamentous Desulfonema limicola and Desulfonema magnum.</title>
        <authorList>
            <person name="Schnaars V."/>
            <person name="Wohlbrand L."/>
            <person name="Scheve S."/>
            <person name="Hinrichs C."/>
            <person name="Reinhardt R."/>
            <person name="Rabus R."/>
        </authorList>
    </citation>
    <scope>NUCLEOTIDE SEQUENCE</scope>
    <source>
        <strain evidence="2">4be13</strain>
    </source>
</reference>
<evidence type="ECO:0000313" key="3">
    <source>
        <dbReference type="Proteomes" id="UP000663722"/>
    </source>
</evidence>
<dbReference type="KEGG" id="dmm:dnm_002030"/>
<gene>
    <name evidence="2" type="ORF">dnm_002030</name>
</gene>
<dbReference type="EMBL" id="CP061800">
    <property type="protein sequence ID" value="QTA84209.1"/>
    <property type="molecule type" value="Genomic_DNA"/>
</dbReference>
<feature type="region of interest" description="Disordered" evidence="1">
    <location>
        <begin position="28"/>
        <end position="47"/>
    </location>
</feature>
<protein>
    <submittedName>
        <fullName evidence="2">Uncharacterized protein</fullName>
    </submittedName>
</protein>
<organism evidence="2 3">
    <name type="scientific">Desulfonema magnum</name>
    <dbReference type="NCBI Taxonomy" id="45655"/>
    <lineage>
        <taxon>Bacteria</taxon>
        <taxon>Pseudomonadati</taxon>
        <taxon>Thermodesulfobacteriota</taxon>
        <taxon>Desulfobacteria</taxon>
        <taxon>Desulfobacterales</taxon>
        <taxon>Desulfococcaceae</taxon>
        <taxon>Desulfonema</taxon>
    </lineage>
</organism>
<sequence length="59" mass="6835">MFLNKYVFSKKNRPLTYNAICGSFRPGRTRTGQSHKDTKAQRDTEKLREPSRLCAFVAL</sequence>
<dbReference type="AlphaFoldDB" id="A0A975GJZ8"/>
<keyword evidence="3" id="KW-1185">Reference proteome</keyword>